<comment type="caution">
    <text evidence="2">The sequence shown here is derived from an EMBL/GenBank/DDBJ whole genome shotgun (WGS) entry which is preliminary data.</text>
</comment>
<dbReference type="InterPro" id="IPR005106">
    <property type="entry name" value="Asp/hSer_DH_NAD-bd"/>
</dbReference>
<dbReference type="InterPro" id="IPR036291">
    <property type="entry name" value="NAD(P)-bd_dom_sf"/>
</dbReference>
<dbReference type="PATRIC" id="fig|1402976.3.peg.987"/>
<dbReference type="AlphaFoldDB" id="W3TZ63"/>
<feature type="domain" description="Aspartate/homoserine dehydrogenase NAD-binding" evidence="1">
    <location>
        <begin position="8"/>
        <end position="92"/>
    </location>
</feature>
<dbReference type="GO" id="GO:0050661">
    <property type="term" value="F:NADP binding"/>
    <property type="evidence" value="ECO:0007669"/>
    <property type="project" value="InterPro"/>
</dbReference>
<dbReference type="Proteomes" id="UP000018945">
    <property type="component" value="Unassembled WGS sequence"/>
</dbReference>
<dbReference type="HOGENOM" id="CLU_2300211_0_0_5"/>
<dbReference type="Pfam" id="PF03447">
    <property type="entry name" value="NAD_binding_3"/>
    <property type="match status" value="1"/>
</dbReference>
<protein>
    <recommendedName>
        <fullName evidence="1">Aspartate/homoserine dehydrogenase NAD-binding domain-containing protein</fullName>
    </recommendedName>
</protein>
<dbReference type="GO" id="GO:0016491">
    <property type="term" value="F:oxidoreductase activity"/>
    <property type="evidence" value="ECO:0007669"/>
    <property type="project" value="InterPro"/>
</dbReference>
<name>W3TZ63_BARQI</name>
<evidence type="ECO:0000313" key="3">
    <source>
        <dbReference type="Proteomes" id="UP000018945"/>
    </source>
</evidence>
<gene>
    <name evidence="2" type="ORF">Q649_00795</name>
</gene>
<reference evidence="2 3" key="1">
    <citation type="submission" date="2013-12" db="EMBL/GenBank/DDBJ databases">
        <title>The Genome Sequence of Bartonella quintana JK 73.</title>
        <authorList>
            <consortium name="The Broad Institute Genomics Platform"/>
            <consortium name="The Broad Institute Genome Sequencing Center for Infectious Disease"/>
            <person name="Feldgarden M."/>
            <person name="Kirby J."/>
            <person name="Birtles R."/>
            <person name="Dasch G."/>
            <person name="Hendrix L."/>
            <person name="Koehler J."/>
            <person name="Kosoy M."/>
            <person name="Young S."/>
            <person name="Zeng Q."/>
            <person name="Gargeya S."/>
            <person name="Fitzgerald M."/>
            <person name="Abouelleil A."/>
            <person name="Alvarado L."/>
            <person name="Chapman S.B."/>
            <person name="Gainer-Dewar J."/>
            <person name="Goldberg J."/>
            <person name="Griggs A."/>
            <person name="Gujja S."/>
            <person name="Hansen M."/>
            <person name="Howarth C."/>
            <person name="Imamovic A."/>
            <person name="Ireland A."/>
            <person name="Larimer J."/>
            <person name="McCowan C."/>
            <person name="Murphy C."/>
            <person name="Pearson M."/>
            <person name="Poon T.W."/>
            <person name="Priest M."/>
            <person name="Roberts A."/>
            <person name="Saif S."/>
            <person name="Shea T."/>
            <person name="Sykes S."/>
            <person name="Wortman J."/>
            <person name="Nusbaum C."/>
            <person name="Birren B."/>
        </authorList>
    </citation>
    <scope>NUCLEOTIDE SEQUENCE [LARGE SCALE GENOMIC DNA]</scope>
    <source>
        <strain evidence="2 3">JK 73</strain>
    </source>
</reference>
<evidence type="ECO:0000313" key="2">
    <source>
        <dbReference type="EMBL" id="ETS15848.1"/>
    </source>
</evidence>
<dbReference type="Gene3D" id="3.40.50.720">
    <property type="entry name" value="NAD(P)-binding Rossmann-like Domain"/>
    <property type="match status" value="1"/>
</dbReference>
<accession>W3TZ63</accession>
<evidence type="ECO:0000259" key="1">
    <source>
        <dbReference type="Pfam" id="PF03447"/>
    </source>
</evidence>
<proteinExistence type="predicted"/>
<dbReference type="SUPFAM" id="SSF51735">
    <property type="entry name" value="NAD(P)-binding Rossmann-fold domains"/>
    <property type="match status" value="1"/>
</dbReference>
<dbReference type="EMBL" id="AZZX01000009">
    <property type="protein sequence ID" value="ETS15848.1"/>
    <property type="molecule type" value="Genomic_DNA"/>
</dbReference>
<organism evidence="2 3">
    <name type="scientific">Bartonella quintana JK 73</name>
    <dbReference type="NCBI Taxonomy" id="1402976"/>
    <lineage>
        <taxon>Bacteria</taxon>
        <taxon>Pseudomonadati</taxon>
        <taxon>Pseudomonadota</taxon>
        <taxon>Alphaproteobacteria</taxon>
        <taxon>Hyphomicrobiales</taxon>
        <taxon>Bartonellaceae</taxon>
        <taxon>Bartonella</taxon>
    </lineage>
</organism>
<sequence length="100" mass="11060">MASYCGRPIKVVAVSTHDKDRNRGIDLGDVKWFDSPVEMAISDKIDAFVELIGGELDVVHGAVEKALEVRNHVVTANKAFLAKHEMEFAVIQKKNAFSSF</sequence>